<feature type="transmembrane region" description="Helical" evidence="3">
    <location>
        <begin position="70"/>
        <end position="92"/>
    </location>
</feature>
<keyword evidence="5" id="KW-0560">Oxidoreductase</keyword>
<evidence type="ECO:0000313" key="5">
    <source>
        <dbReference type="EMBL" id="NIK15976.1"/>
    </source>
</evidence>
<keyword evidence="1" id="KW-0679">Respiratory chain</keyword>
<dbReference type="EMBL" id="JAASRS010000001">
    <property type="protein sequence ID" value="NIK15976.1"/>
    <property type="molecule type" value="Genomic_DNA"/>
</dbReference>
<dbReference type="PRINTS" id="PR01165">
    <property type="entry name" value="CYCOXIDASEI"/>
</dbReference>
<dbReference type="EC" id="1.9.3.1" evidence="5"/>
<evidence type="ECO:0000313" key="6">
    <source>
        <dbReference type="Proteomes" id="UP000532769"/>
    </source>
</evidence>
<feature type="transmembrane region" description="Helical" evidence="3">
    <location>
        <begin position="232"/>
        <end position="252"/>
    </location>
</feature>
<organism evidence="5 6">
    <name type="scientific">Saccharococcus thermophilus</name>
    <dbReference type="NCBI Taxonomy" id="29396"/>
    <lineage>
        <taxon>Bacteria</taxon>
        <taxon>Bacillati</taxon>
        <taxon>Bacillota</taxon>
        <taxon>Bacilli</taxon>
        <taxon>Bacillales</taxon>
        <taxon>Anoxybacillaceae</taxon>
        <taxon>Saccharococcus</taxon>
    </lineage>
</organism>
<feature type="domain" description="Cytochrome oxidase subunit I profile" evidence="4">
    <location>
        <begin position="36"/>
        <end position="524"/>
    </location>
</feature>
<dbReference type="Gene3D" id="1.20.210.10">
    <property type="entry name" value="Cytochrome c oxidase-like, subunit I domain"/>
    <property type="match status" value="1"/>
</dbReference>
<dbReference type="PANTHER" id="PTHR10422">
    <property type="entry name" value="CYTOCHROME C OXIDASE SUBUNIT 1"/>
    <property type="match status" value="1"/>
</dbReference>
<dbReference type="CDD" id="cd01660">
    <property type="entry name" value="ba3-like_Oxidase_I"/>
    <property type="match status" value="1"/>
</dbReference>
<feature type="transmembrane region" description="Helical" evidence="3">
    <location>
        <begin position="150"/>
        <end position="175"/>
    </location>
</feature>
<keyword evidence="1" id="KW-0813">Transport</keyword>
<proteinExistence type="predicted"/>
<feature type="transmembrane region" description="Helical" evidence="3">
    <location>
        <begin position="187"/>
        <end position="212"/>
    </location>
</feature>
<evidence type="ECO:0000256" key="1">
    <source>
        <dbReference type="ARBA" id="ARBA00022660"/>
    </source>
</evidence>
<dbReference type="GO" id="GO:0009060">
    <property type="term" value="P:aerobic respiration"/>
    <property type="evidence" value="ECO:0007669"/>
    <property type="project" value="InterPro"/>
</dbReference>
<dbReference type="Proteomes" id="UP000532769">
    <property type="component" value="Unassembled WGS sequence"/>
</dbReference>
<dbReference type="GO" id="GO:0004129">
    <property type="term" value="F:cytochrome-c oxidase activity"/>
    <property type="evidence" value="ECO:0007669"/>
    <property type="project" value="InterPro"/>
</dbReference>
<sequence length="566" mass="63666">MSTNVTTTETGGHNNAFTDFRFEKKDSNLILAHIGFSFFAVFLGAIAGLLQVAQRSGWIQLPNWLNYYQLLTAHGVLLALVFTTFFIIGYLYSGVARTLGGKLTPAARILGWIGFYLMAVGTIMATITILTNQSTVLYTFYAPMKASPWFYIGTALLIVGSWFGAFGIFATYIRWRKNHKNQSSPLFAYMAVATLIMWLHASLFVAIEVVFQLIPWSFGIVDRVDVSLSRTLFWYFGHALVYFWLLPAYIYWYVNIPQVVGGKIFSNSLPRLTFILFILFSVPVGFHHQLNEPGIGSLWKFLQVVLTMMVVIPSLMTAFAILATFELAGRSRGGKGLFGWVKKLPWKDARFFTAVMGMIIFIPAGAGGIINASYQLNQMVHNTWFVTGHFHLTIASTVLLTFFAISYWLIPVLTGRVFTKQLNRLAIIQAVLWAIGMFLMAVIMHIVGLLGAPRRTSYSTYGGHELAVTWLSYEQVIATGGVILFVAILLVLYIWFNLLFLAPKSEKTIEYPIGVVNEQAEHPPRILERWSFWIGVSIALSVIAYAVPIYQIVMHHSPGSLPYRTW</sequence>
<dbReference type="PROSITE" id="PS50855">
    <property type="entry name" value="COX1"/>
    <property type="match status" value="1"/>
</dbReference>
<accession>A0A846MK07</accession>
<protein>
    <submittedName>
        <fullName evidence="5">Cytochrome c oxidase subunit 1</fullName>
        <ecNumber evidence="5">1.9.3.1</ecNumber>
    </submittedName>
</protein>
<dbReference type="InterPro" id="IPR033943">
    <property type="entry name" value="Ba3-like_Oxidase_I"/>
</dbReference>
<dbReference type="Pfam" id="PF00115">
    <property type="entry name" value="COX1"/>
    <property type="match status" value="1"/>
</dbReference>
<feature type="transmembrane region" description="Helical" evidence="3">
    <location>
        <begin position="113"/>
        <end position="130"/>
    </location>
</feature>
<dbReference type="RefSeq" id="WP_166911161.1">
    <property type="nucleotide sequence ID" value="NZ_JAASRS010000001.1"/>
</dbReference>
<feature type="transmembrane region" description="Helical" evidence="3">
    <location>
        <begin position="532"/>
        <end position="553"/>
    </location>
</feature>
<dbReference type="InterPro" id="IPR000883">
    <property type="entry name" value="Cyt_C_Oxase_1"/>
</dbReference>
<evidence type="ECO:0000259" key="4">
    <source>
        <dbReference type="PROSITE" id="PS50855"/>
    </source>
</evidence>
<feature type="transmembrane region" description="Helical" evidence="3">
    <location>
        <begin position="476"/>
        <end position="501"/>
    </location>
</feature>
<dbReference type="InterPro" id="IPR036927">
    <property type="entry name" value="Cyt_c_oxase-like_su1_sf"/>
</dbReference>
<dbReference type="InterPro" id="IPR023616">
    <property type="entry name" value="Cyt_c_oxase-like_su1_dom"/>
</dbReference>
<name>A0A846MK07_9BACL</name>
<keyword evidence="3" id="KW-0472">Membrane</keyword>
<dbReference type="PANTHER" id="PTHR10422:SF40">
    <property type="entry name" value="CYTOCHROME C OXIDASE SUBUNIT I"/>
    <property type="match status" value="1"/>
</dbReference>
<keyword evidence="6" id="KW-1185">Reference proteome</keyword>
<feature type="transmembrane region" description="Helical" evidence="3">
    <location>
        <begin position="302"/>
        <end position="328"/>
    </location>
</feature>
<feature type="transmembrane region" description="Helical" evidence="3">
    <location>
        <begin position="349"/>
        <end position="370"/>
    </location>
</feature>
<dbReference type="SUPFAM" id="SSF81442">
    <property type="entry name" value="Cytochrome c oxidase subunit I-like"/>
    <property type="match status" value="1"/>
</dbReference>
<dbReference type="GO" id="GO:0016491">
    <property type="term" value="F:oxidoreductase activity"/>
    <property type="evidence" value="ECO:0007669"/>
    <property type="project" value="UniProtKB-KW"/>
</dbReference>
<feature type="transmembrane region" description="Helical" evidence="3">
    <location>
        <begin position="390"/>
        <end position="410"/>
    </location>
</feature>
<dbReference type="AlphaFoldDB" id="A0A846MK07"/>
<gene>
    <name evidence="5" type="ORF">BDD39_002486</name>
</gene>
<dbReference type="GO" id="GO:0016020">
    <property type="term" value="C:membrane"/>
    <property type="evidence" value="ECO:0007669"/>
    <property type="project" value="InterPro"/>
</dbReference>
<feature type="transmembrane region" description="Helical" evidence="3">
    <location>
        <begin position="272"/>
        <end position="290"/>
    </location>
</feature>
<dbReference type="GO" id="GO:0020037">
    <property type="term" value="F:heme binding"/>
    <property type="evidence" value="ECO:0007669"/>
    <property type="project" value="InterPro"/>
</dbReference>
<comment type="caution">
    <text evidence="5">The sequence shown here is derived from an EMBL/GenBank/DDBJ whole genome shotgun (WGS) entry which is preliminary data.</text>
</comment>
<evidence type="ECO:0000256" key="3">
    <source>
        <dbReference type="SAM" id="Phobius"/>
    </source>
</evidence>
<keyword evidence="2" id="KW-0249">Electron transport</keyword>
<feature type="transmembrane region" description="Helical" evidence="3">
    <location>
        <begin position="431"/>
        <end position="452"/>
    </location>
</feature>
<keyword evidence="3" id="KW-0812">Transmembrane</keyword>
<keyword evidence="3" id="KW-1133">Transmembrane helix</keyword>
<reference evidence="5 6" key="1">
    <citation type="submission" date="2020-03" db="EMBL/GenBank/DDBJ databases">
        <title>Genomic Encyclopedia of Archaeal and Bacterial Type Strains, Phase II (KMG-II): from individual species to whole genera.</title>
        <authorList>
            <person name="Goeker M."/>
        </authorList>
    </citation>
    <scope>NUCLEOTIDE SEQUENCE [LARGE SCALE GENOMIC DNA]</scope>
    <source>
        <strain evidence="5 6">DSM 4749</strain>
    </source>
</reference>
<evidence type="ECO:0000256" key="2">
    <source>
        <dbReference type="ARBA" id="ARBA00022982"/>
    </source>
</evidence>
<feature type="transmembrane region" description="Helical" evidence="3">
    <location>
        <begin position="29"/>
        <end position="50"/>
    </location>
</feature>